<accession>A0A0A9GX16</accession>
<name>A0A0A9GX16_ARUDO</name>
<sequence length="21" mass="2289">MGLLPVCRALHVLRLTVSPRG</sequence>
<proteinExistence type="predicted"/>
<reference evidence="1" key="1">
    <citation type="submission" date="2014-09" db="EMBL/GenBank/DDBJ databases">
        <authorList>
            <person name="Magalhaes I.L.F."/>
            <person name="Oliveira U."/>
            <person name="Santos F.R."/>
            <person name="Vidigal T.H.D.A."/>
            <person name="Brescovit A.D."/>
            <person name="Santos A.J."/>
        </authorList>
    </citation>
    <scope>NUCLEOTIDE SEQUENCE</scope>
    <source>
        <tissue evidence="1">Shoot tissue taken approximately 20 cm above the soil surface</tissue>
    </source>
</reference>
<dbReference type="AlphaFoldDB" id="A0A0A9GX16"/>
<reference evidence="1" key="2">
    <citation type="journal article" date="2015" name="Data Brief">
        <title>Shoot transcriptome of the giant reed, Arundo donax.</title>
        <authorList>
            <person name="Barrero R.A."/>
            <person name="Guerrero F.D."/>
            <person name="Moolhuijzen P."/>
            <person name="Goolsby J.A."/>
            <person name="Tidwell J."/>
            <person name="Bellgard S.E."/>
            <person name="Bellgard M.I."/>
        </authorList>
    </citation>
    <scope>NUCLEOTIDE SEQUENCE</scope>
    <source>
        <tissue evidence="1">Shoot tissue taken approximately 20 cm above the soil surface</tissue>
    </source>
</reference>
<dbReference type="EMBL" id="GBRH01168341">
    <property type="protein sequence ID" value="JAE29555.1"/>
    <property type="molecule type" value="Transcribed_RNA"/>
</dbReference>
<organism evidence="1">
    <name type="scientific">Arundo donax</name>
    <name type="common">Giant reed</name>
    <name type="synonym">Donax arundinaceus</name>
    <dbReference type="NCBI Taxonomy" id="35708"/>
    <lineage>
        <taxon>Eukaryota</taxon>
        <taxon>Viridiplantae</taxon>
        <taxon>Streptophyta</taxon>
        <taxon>Embryophyta</taxon>
        <taxon>Tracheophyta</taxon>
        <taxon>Spermatophyta</taxon>
        <taxon>Magnoliopsida</taxon>
        <taxon>Liliopsida</taxon>
        <taxon>Poales</taxon>
        <taxon>Poaceae</taxon>
        <taxon>PACMAD clade</taxon>
        <taxon>Arundinoideae</taxon>
        <taxon>Arundineae</taxon>
        <taxon>Arundo</taxon>
    </lineage>
</organism>
<evidence type="ECO:0000313" key="1">
    <source>
        <dbReference type="EMBL" id="JAE29555.1"/>
    </source>
</evidence>
<protein>
    <submittedName>
        <fullName evidence="1">Uncharacterized protein</fullName>
    </submittedName>
</protein>